<dbReference type="InterPro" id="IPR002104">
    <property type="entry name" value="Integrase_catalytic"/>
</dbReference>
<dbReference type="SUPFAM" id="SSF56349">
    <property type="entry name" value="DNA breaking-rejoining enzymes"/>
    <property type="match status" value="1"/>
</dbReference>
<dbReference type="PROSITE" id="PS51898">
    <property type="entry name" value="TYR_RECOMBINASE"/>
    <property type="match status" value="1"/>
</dbReference>
<evidence type="ECO:0000313" key="4">
    <source>
        <dbReference type="Proteomes" id="UP000715095"/>
    </source>
</evidence>
<sequence length="112" mass="12666">MPDVANECLNEWLKIRSKQPSPLFSRIFRGGHIMVEKPLSESAITLILKERLSIARQKGAPPHDLRRTFATRLIEDGNALVKVQRAMGHANDCSVRSVLRKGLKNNDPKIRI</sequence>
<dbReference type="InterPro" id="IPR013762">
    <property type="entry name" value="Integrase-like_cat_sf"/>
</dbReference>
<dbReference type="RefSeq" id="WP_205102801.1">
    <property type="nucleotide sequence ID" value="NZ_JACJJC010000009.1"/>
</dbReference>
<gene>
    <name evidence="3" type="ORF">H6A60_06705</name>
</gene>
<evidence type="ECO:0000259" key="2">
    <source>
        <dbReference type="PROSITE" id="PS51898"/>
    </source>
</evidence>
<dbReference type="EMBL" id="JACJJC010000009">
    <property type="protein sequence ID" value="MBM6704172.1"/>
    <property type="molecule type" value="Genomic_DNA"/>
</dbReference>
<dbReference type="Gene3D" id="1.10.443.10">
    <property type="entry name" value="Intergrase catalytic core"/>
    <property type="match status" value="1"/>
</dbReference>
<dbReference type="Pfam" id="PF00589">
    <property type="entry name" value="Phage_integrase"/>
    <property type="match status" value="1"/>
</dbReference>
<reference evidence="3 4" key="1">
    <citation type="journal article" date="2021" name="Sci. Rep.">
        <title>The distribution of antibiotic resistance genes in chicken gut microbiota commensals.</title>
        <authorList>
            <person name="Juricova H."/>
            <person name="Matiasovicova J."/>
            <person name="Kubasova T."/>
            <person name="Cejkova D."/>
            <person name="Rychlik I."/>
        </authorList>
    </citation>
    <scope>NUCLEOTIDE SEQUENCE [LARGE SCALE GENOMIC DNA]</scope>
    <source>
        <strain evidence="3 4">An829</strain>
    </source>
</reference>
<organism evidence="3 4">
    <name type="scientific">Sutterella massiliensis</name>
    <dbReference type="NCBI Taxonomy" id="1816689"/>
    <lineage>
        <taxon>Bacteria</taxon>
        <taxon>Pseudomonadati</taxon>
        <taxon>Pseudomonadota</taxon>
        <taxon>Betaproteobacteria</taxon>
        <taxon>Burkholderiales</taxon>
        <taxon>Sutterellaceae</taxon>
        <taxon>Sutterella</taxon>
    </lineage>
</organism>
<dbReference type="InterPro" id="IPR011010">
    <property type="entry name" value="DNA_brk_join_enz"/>
</dbReference>
<keyword evidence="1" id="KW-0233">DNA recombination</keyword>
<keyword evidence="4" id="KW-1185">Reference proteome</keyword>
<name>A0ABS2DSR5_9BURK</name>
<evidence type="ECO:0000256" key="1">
    <source>
        <dbReference type="ARBA" id="ARBA00023172"/>
    </source>
</evidence>
<accession>A0ABS2DSR5</accession>
<evidence type="ECO:0000313" key="3">
    <source>
        <dbReference type="EMBL" id="MBM6704172.1"/>
    </source>
</evidence>
<dbReference type="Proteomes" id="UP000715095">
    <property type="component" value="Unassembled WGS sequence"/>
</dbReference>
<protein>
    <submittedName>
        <fullName evidence="3">Site-specific integrase</fullName>
    </submittedName>
</protein>
<comment type="caution">
    <text evidence="3">The sequence shown here is derived from an EMBL/GenBank/DDBJ whole genome shotgun (WGS) entry which is preliminary data.</text>
</comment>
<feature type="domain" description="Tyr recombinase" evidence="2">
    <location>
        <begin position="1"/>
        <end position="112"/>
    </location>
</feature>
<dbReference type="CDD" id="cd00397">
    <property type="entry name" value="DNA_BRE_C"/>
    <property type="match status" value="1"/>
</dbReference>
<proteinExistence type="predicted"/>